<keyword evidence="1" id="KW-0479">Metal-binding</keyword>
<evidence type="ECO:0000256" key="1">
    <source>
        <dbReference type="ARBA" id="ARBA00022723"/>
    </source>
</evidence>
<dbReference type="InterPro" id="IPR003879">
    <property type="entry name" value="Butyrophylin_SPRY"/>
</dbReference>
<evidence type="ECO:0000256" key="3">
    <source>
        <dbReference type="ARBA" id="ARBA00022833"/>
    </source>
</evidence>
<dbReference type="Pfam" id="PF00622">
    <property type="entry name" value="SPRY"/>
    <property type="match status" value="1"/>
</dbReference>
<dbReference type="InterPro" id="IPR003877">
    <property type="entry name" value="SPRY_dom"/>
</dbReference>
<evidence type="ECO:0000259" key="5">
    <source>
        <dbReference type="PROSITE" id="PS50188"/>
    </source>
</evidence>
<dbReference type="InterPro" id="IPR043136">
    <property type="entry name" value="B30.2/SPRY_sf"/>
</dbReference>
<dbReference type="InterPro" id="IPR001870">
    <property type="entry name" value="B30.2/SPRY"/>
</dbReference>
<dbReference type="PANTHER" id="PTHR25465">
    <property type="entry name" value="B-BOX DOMAIN CONTAINING"/>
    <property type="match status" value="1"/>
</dbReference>
<dbReference type="InterPro" id="IPR006574">
    <property type="entry name" value="PRY"/>
</dbReference>
<evidence type="ECO:0000256" key="4">
    <source>
        <dbReference type="SAM" id="MobiDB-lite"/>
    </source>
</evidence>
<dbReference type="EMBL" id="JACTAM010000009">
    <property type="protein sequence ID" value="KAI2661027.1"/>
    <property type="molecule type" value="Genomic_DNA"/>
</dbReference>
<comment type="caution">
    <text evidence="6">The sequence shown here is derived from an EMBL/GenBank/DDBJ whole genome shotgun (WGS) entry which is preliminary data.</text>
</comment>
<dbReference type="SUPFAM" id="SSF49899">
    <property type="entry name" value="Concanavalin A-like lectins/glucanases"/>
    <property type="match status" value="1"/>
</dbReference>
<dbReference type="Gene3D" id="3.80.10.10">
    <property type="entry name" value="Ribonuclease Inhibitor"/>
    <property type="match status" value="1"/>
</dbReference>
<evidence type="ECO:0000313" key="7">
    <source>
        <dbReference type="Proteomes" id="UP000830375"/>
    </source>
</evidence>
<feature type="domain" description="B30.2/SPRY" evidence="5">
    <location>
        <begin position="102"/>
        <end position="297"/>
    </location>
</feature>
<proteinExistence type="predicted"/>
<gene>
    <name evidence="6" type="ORF">H4Q32_027629</name>
</gene>
<dbReference type="InterPro" id="IPR051051">
    <property type="entry name" value="E3_ubiq-ligase_TRIM/RNF"/>
</dbReference>
<dbReference type="SMART" id="SM00589">
    <property type="entry name" value="PRY"/>
    <property type="match status" value="1"/>
</dbReference>
<feature type="compositionally biased region" description="Basic and acidic residues" evidence="4">
    <location>
        <begin position="15"/>
        <end position="28"/>
    </location>
</feature>
<evidence type="ECO:0000256" key="2">
    <source>
        <dbReference type="ARBA" id="ARBA00022771"/>
    </source>
</evidence>
<dbReference type="Gene3D" id="2.60.120.920">
    <property type="match status" value="1"/>
</dbReference>
<dbReference type="SMART" id="SM00449">
    <property type="entry name" value="SPRY"/>
    <property type="match status" value="1"/>
</dbReference>
<reference evidence="6 7" key="1">
    <citation type="submission" date="2022-01" db="EMBL/GenBank/DDBJ databases">
        <title>A high-quality chromosome-level genome assembly of rohu carp, Labeo rohita.</title>
        <authorList>
            <person name="Arick M.A. II"/>
            <person name="Hsu C.-Y."/>
            <person name="Magbanua Z."/>
            <person name="Pechanova O."/>
            <person name="Grover C."/>
            <person name="Miller E."/>
            <person name="Thrash A."/>
            <person name="Ezzel L."/>
            <person name="Alam S."/>
            <person name="Benzie J."/>
            <person name="Hamilton M."/>
            <person name="Karsi A."/>
            <person name="Lawrence M.L."/>
            <person name="Peterson D.G."/>
        </authorList>
    </citation>
    <scope>NUCLEOTIDE SEQUENCE [LARGE SCALE GENOMIC DNA]</scope>
    <source>
        <strain evidence="7">BAU-BD-2019</strain>
        <tissue evidence="6">Blood</tissue>
    </source>
</reference>
<keyword evidence="3" id="KW-0862">Zinc</keyword>
<dbReference type="InterPro" id="IPR032675">
    <property type="entry name" value="LRR_dom_sf"/>
</dbReference>
<dbReference type="InterPro" id="IPR013320">
    <property type="entry name" value="ConA-like_dom_sf"/>
</dbReference>
<accession>A0ABQ8MDR7</accession>
<protein>
    <submittedName>
        <fullName evidence="6">Stonustoxin subunit alpha</fullName>
    </submittedName>
</protein>
<sequence>MTKWKDRVRKALRDAGKPYLTRRGEQKPGKNPPKLLSGRTVYVILSGCMVTEKGCRYVSSALSSIPSHLRELDLSYNHPGDSGVKLLSEKLEDPNCTLDKLNVDHGGESMLTPGLQKYACFLTLDPNTANTQLVLSEEDRKVMGVKEKQSYPDHPDRFDQVSQVLCRESVCGRCYWEIEWSGQDGVRISVSYKSINRKGRGVQSEFGCNDQSWSLFCSADRYLFRHNDKYTDLPVEHMSSKIGVYVDVSAGTLSFYSISDTMNLIHTVQTTFTQPLYPGFTVYPGSNVGYESSVKLC</sequence>
<keyword evidence="2" id="KW-0863">Zinc-finger</keyword>
<dbReference type="Pfam" id="PF13765">
    <property type="entry name" value="PRY"/>
    <property type="match status" value="1"/>
</dbReference>
<dbReference type="PROSITE" id="PS50188">
    <property type="entry name" value="B302_SPRY"/>
    <property type="match status" value="1"/>
</dbReference>
<organism evidence="6 7">
    <name type="scientific">Labeo rohita</name>
    <name type="common">Indian major carp</name>
    <name type="synonym">Cyprinus rohita</name>
    <dbReference type="NCBI Taxonomy" id="84645"/>
    <lineage>
        <taxon>Eukaryota</taxon>
        <taxon>Metazoa</taxon>
        <taxon>Chordata</taxon>
        <taxon>Craniata</taxon>
        <taxon>Vertebrata</taxon>
        <taxon>Euteleostomi</taxon>
        <taxon>Actinopterygii</taxon>
        <taxon>Neopterygii</taxon>
        <taxon>Teleostei</taxon>
        <taxon>Ostariophysi</taxon>
        <taxon>Cypriniformes</taxon>
        <taxon>Cyprinidae</taxon>
        <taxon>Labeoninae</taxon>
        <taxon>Labeonini</taxon>
        <taxon>Labeo</taxon>
    </lineage>
</organism>
<keyword evidence="7" id="KW-1185">Reference proteome</keyword>
<dbReference type="PANTHER" id="PTHR25465:SF5">
    <property type="entry name" value="E3 UBIQUITIN_ISG15 LIGASE TRIM25-RELATED"/>
    <property type="match status" value="1"/>
</dbReference>
<dbReference type="PRINTS" id="PR01407">
    <property type="entry name" value="BUTYPHLNCDUF"/>
</dbReference>
<dbReference type="Proteomes" id="UP000830375">
    <property type="component" value="Unassembled WGS sequence"/>
</dbReference>
<evidence type="ECO:0000313" key="6">
    <source>
        <dbReference type="EMBL" id="KAI2661027.1"/>
    </source>
</evidence>
<dbReference type="SUPFAM" id="SSF52047">
    <property type="entry name" value="RNI-like"/>
    <property type="match status" value="1"/>
</dbReference>
<name>A0ABQ8MDR7_LABRO</name>
<dbReference type="CDD" id="cd16040">
    <property type="entry name" value="SPRY_PRY_SNTX"/>
    <property type="match status" value="1"/>
</dbReference>
<feature type="region of interest" description="Disordered" evidence="4">
    <location>
        <begin position="15"/>
        <end position="34"/>
    </location>
</feature>